<dbReference type="AlphaFoldDB" id="A0A821IRA0"/>
<gene>
    <name evidence="1" type="ORF">TSG867_LOCUS33605</name>
</gene>
<proteinExistence type="predicted"/>
<feature type="non-terminal residue" evidence="1">
    <location>
        <position position="1"/>
    </location>
</feature>
<name>A0A821IRA0_9BILA</name>
<evidence type="ECO:0000313" key="1">
    <source>
        <dbReference type="EMBL" id="CAF4707880.1"/>
    </source>
</evidence>
<accession>A0A821IRA0</accession>
<reference evidence="1" key="1">
    <citation type="submission" date="2021-02" db="EMBL/GenBank/DDBJ databases">
        <authorList>
            <person name="Nowell W R."/>
        </authorList>
    </citation>
    <scope>NUCLEOTIDE SEQUENCE</scope>
</reference>
<dbReference type="Proteomes" id="UP000663862">
    <property type="component" value="Unassembled WGS sequence"/>
</dbReference>
<sequence length="21" mass="2270">PCSVSSVEIEGTFSRFRASIP</sequence>
<comment type="caution">
    <text evidence="1">The sequence shown here is derived from an EMBL/GenBank/DDBJ whole genome shotgun (WGS) entry which is preliminary data.</text>
</comment>
<evidence type="ECO:0000313" key="2">
    <source>
        <dbReference type="Proteomes" id="UP000663862"/>
    </source>
</evidence>
<protein>
    <submittedName>
        <fullName evidence="1">Uncharacterized protein</fullName>
    </submittedName>
</protein>
<dbReference type="EMBL" id="CAJOBQ010010974">
    <property type="protein sequence ID" value="CAF4707880.1"/>
    <property type="molecule type" value="Genomic_DNA"/>
</dbReference>
<organism evidence="1 2">
    <name type="scientific">Rotaria socialis</name>
    <dbReference type="NCBI Taxonomy" id="392032"/>
    <lineage>
        <taxon>Eukaryota</taxon>
        <taxon>Metazoa</taxon>
        <taxon>Spiralia</taxon>
        <taxon>Gnathifera</taxon>
        <taxon>Rotifera</taxon>
        <taxon>Eurotatoria</taxon>
        <taxon>Bdelloidea</taxon>
        <taxon>Philodinida</taxon>
        <taxon>Philodinidae</taxon>
        <taxon>Rotaria</taxon>
    </lineage>
</organism>